<dbReference type="Proteomes" id="UP000615446">
    <property type="component" value="Unassembled WGS sequence"/>
</dbReference>
<evidence type="ECO:0000313" key="2">
    <source>
        <dbReference type="Proteomes" id="UP000615446"/>
    </source>
</evidence>
<comment type="caution">
    <text evidence="1">The sequence shown here is derived from an EMBL/GenBank/DDBJ whole genome shotgun (WGS) entry which is preliminary data.</text>
</comment>
<organism evidence="1 2">
    <name type="scientific">Rhizophagus clarus</name>
    <dbReference type="NCBI Taxonomy" id="94130"/>
    <lineage>
        <taxon>Eukaryota</taxon>
        <taxon>Fungi</taxon>
        <taxon>Fungi incertae sedis</taxon>
        <taxon>Mucoromycota</taxon>
        <taxon>Glomeromycotina</taxon>
        <taxon>Glomeromycetes</taxon>
        <taxon>Glomerales</taxon>
        <taxon>Glomeraceae</taxon>
        <taxon>Rhizophagus</taxon>
    </lineage>
</organism>
<reference evidence="1" key="1">
    <citation type="submission" date="2019-10" db="EMBL/GenBank/DDBJ databases">
        <title>Conservation and host-specific expression of non-tandemly repeated heterogenous ribosome RNA gene in arbuscular mycorrhizal fungi.</title>
        <authorList>
            <person name="Maeda T."/>
            <person name="Kobayashi Y."/>
            <person name="Nakagawa T."/>
            <person name="Ezawa T."/>
            <person name="Yamaguchi K."/>
            <person name="Bino T."/>
            <person name="Nishimoto Y."/>
            <person name="Shigenobu S."/>
            <person name="Kawaguchi M."/>
        </authorList>
    </citation>
    <scope>NUCLEOTIDE SEQUENCE</scope>
    <source>
        <strain evidence="1">HR1</strain>
    </source>
</reference>
<dbReference type="AlphaFoldDB" id="A0A8H3QX79"/>
<accession>A0A8H3QX79</accession>
<evidence type="ECO:0000313" key="1">
    <source>
        <dbReference type="EMBL" id="GES95286.1"/>
    </source>
</evidence>
<proteinExistence type="predicted"/>
<sequence length="82" mass="9300">MSQKQPMITPYAIQKLNATEARKMRLNSIEKAIAQRIQSIESDQLSVVNNPKLQTDHLEALLLEALRLMCLLKNLLTVRASL</sequence>
<protein>
    <submittedName>
        <fullName evidence="1">Uncharacterized protein</fullName>
    </submittedName>
</protein>
<name>A0A8H3QX79_9GLOM</name>
<gene>
    <name evidence="1" type="ORF">RCL2_002196100</name>
</gene>
<dbReference type="EMBL" id="BLAL01000242">
    <property type="protein sequence ID" value="GES95286.1"/>
    <property type="molecule type" value="Genomic_DNA"/>
</dbReference>